<dbReference type="CDD" id="cd01949">
    <property type="entry name" value="GGDEF"/>
    <property type="match status" value="1"/>
</dbReference>
<protein>
    <submittedName>
        <fullName evidence="6">GGDEF domain-containing response regulator</fullName>
    </submittedName>
</protein>
<organism evidence="6">
    <name type="scientific">Sedimenticola thiotaurini</name>
    <dbReference type="NCBI Taxonomy" id="1543721"/>
    <lineage>
        <taxon>Bacteria</taxon>
        <taxon>Pseudomonadati</taxon>
        <taxon>Pseudomonadota</taxon>
        <taxon>Gammaproteobacteria</taxon>
        <taxon>Chromatiales</taxon>
        <taxon>Sedimenticolaceae</taxon>
        <taxon>Sedimenticola</taxon>
    </lineage>
</organism>
<feature type="domain" description="Response regulatory" evidence="3">
    <location>
        <begin position="6"/>
        <end position="122"/>
    </location>
</feature>
<dbReference type="SMART" id="SM00267">
    <property type="entry name" value="GGDEF"/>
    <property type="match status" value="1"/>
</dbReference>
<dbReference type="PROSITE" id="PS50887">
    <property type="entry name" value="GGDEF"/>
    <property type="match status" value="1"/>
</dbReference>
<dbReference type="EMBL" id="DRKP01000011">
    <property type="protein sequence ID" value="HEB94987.1"/>
    <property type="molecule type" value="Genomic_DNA"/>
</dbReference>
<dbReference type="Pfam" id="PF00072">
    <property type="entry name" value="Response_reg"/>
    <property type="match status" value="1"/>
</dbReference>
<dbReference type="GO" id="GO:0000160">
    <property type="term" value="P:phosphorelay signal transduction system"/>
    <property type="evidence" value="ECO:0007669"/>
    <property type="project" value="InterPro"/>
</dbReference>
<dbReference type="Pfam" id="PF00990">
    <property type="entry name" value="GGDEF"/>
    <property type="match status" value="1"/>
</dbReference>
<comment type="caution">
    <text evidence="6">The sequence shown here is derived from an EMBL/GenBank/DDBJ whole genome shotgun (WGS) entry which is preliminary data.</text>
</comment>
<evidence type="ECO:0000259" key="5">
    <source>
        <dbReference type="PROSITE" id="PS50887"/>
    </source>
</evidence>
<dbReference type="SMART" id="SM00052">
    <property type="entry name" value="EAL"/>
    <property type="match status" value="1"/>
</dbReference>
<dbReference type="InterPro" id="IPR000160">
    <property type="entry name" value="GGDEF_dom"/>
</dbReference>
<dbReference type="PROSITE" id="PS50110">
    <property type="entry name" value="RESPONSE_REGULATORY"/>
    <property type="match status" value="1"/>
</dbReference>
<dbReference type="FunFam" id="3.30.70.270:FF:000001">
    <property type="entry name" value="Diguanylate cyclase domain protein"/>
    <property type="match status" value="1"/>
</dbReference>
<gene>
    <name evidence="6" type="ORF">ENI96_00985</name>
</gene>
<dbReference type="CDD" id="cd00156">
    <property type="entry name" value="REC"/>
    <property type="match status" value="1"/>
</dbReference>
<feature type="domain" description="EAL" evidence="4">
    <location>
        <begin position="311"/>
        <end position="560"/>
    </location>
</feature>
<accession>A0A831W9D0</accession>
<dbReference type="CDD" id="cd01948">
    <property type="entry name" value="EAL"/>
    <property type="match status" value="1"/>
</dbReference>
<dbReference type="NCBIfam" id="TIGR00254">
    <property type="entry name" value="GGDEF"/>
    <property type="match status" value="1"/>
</dbReference>
<dbReference type="Gene3D" id="3.30.70.270">
    <property type="match status" value="1"/>
</dbReference>
<name>A0A831W9D0_9GAMM</name>
<comment type="cofactor">
    <cofactor evidence="1">
        <name>Mg(2+)</name>
        <dbReference type="ChEBI" id="CHEBI:18420"/>
    </cofactor>
</comment>
<dbReference type="PANTHER" id="PTHR33121:SF23">
    <property type="entry name" value="CYCLIC DI-GMP PHOSPHODIESTERASE PDEB"/>
    <property type="match status" value="1"/>
</dbReference>
<dbReference type="SUPFAM" id="SSF141868">
    <property type="entry name" value="EAL domain-like"/>
    <property type="match status" value="1"/>
</dbReference>
<evidence type="ECO:0000256" key="2">
    <source>
        <dbReference type="PROSITE-ProRule" id="PRU00169"/>
    </source>
</evidence>
<feature type="domain" description="GGDEF" evidence="5">
    <location>
        <begin position="167"/>
        <end position="300"/>
    </location>
</feature>
<dbReference type="InterPro" id="IPR029787">
    <property type="entry name" value="Nucleotide_cyclase"/>
</dbReference>
<dbReference type="PANTHER" id="PTHR33121">
    <property type="entry name" value="CYCLIC DI-GMP PHOSPHODIESTERASE PDEF"/>
    <property type="match status" value="1"/>
</dbReference>
<evidence type="ECO:0000259" key="4">
    <source>
        <dbReference type="PROSITE" id="PS50883"/>
    </source>
</evidence>
<evidence type="ECO:0000313" key="6">
    <source>
        <dbReference type="EMBL" id="HEB94987.1"/>
    </source>
</evidence>
<dbReference type="InterPro" id="IPR050706">
    <property type="entry name" value="Cyclic-di-GMP_PDE-like"/>
</dbReference>
<evidence type="ECO:0000256" key="1">
    <source>
        <dbReference type="ARBA" id="ARBA00001946"/>
    </source>
</evidence>
<dbReference type="InterPro" id="IPR043128">
    <property type="entry name" value="Rev_trsase/Diguanyl_cyclase"/>
</dbReference>
<dbReference type="SMART" id="SM00448">
    <property type="entry name" value="REC"/>
    <property type="match status" value="1"/>
</dbReference>
<proteinExistence type="predicted"/>
<reference evidence="6" key="1">
    <citation type="journal article" date="2020" name="mSystems">
        <title>Genome- and Community-Level Interaction Insights into Carbon Utilization and Element Cycling Functions of Hydrothermarchaeota in Hydrothermal Sediment.</title>
        <authorList>
            <person name="Zhou Z."/>
            <person name="Liu Y."/>
            <person name="Xu W."/>
            <person name="Pan J."/>
            <person name="Luo Z.H."/>
            <person name="Li M."/>
        </authorList>
    </citation>
    <scope>NUCLEOTIDE SEQUENCE [LARGE SCALE GENOMIC DNA]</scope>
    <source>
        <strain evidence="6">HyVt-443</strain>
    </source>
</reference>
<dbReference type="InterPro" id="IPR011006">
    <property type="entry name" value="CheY-like_superfamily"/>
</dbReference>
<dbReference type="AlphaFoldDB" id="A0A831W9D0"/>
<dbReference type="Pfam" id="PF00563">
    <property type="entry name" value="EAL"/>
    <property type="match status" value="1"/>
</dbReference>
<feature type="modified residue" description="4-aspartylphosphate" evidence="2">
    <location>
        <position position="57"/>
    </location>
</feature>
<dbReference type="Gene3D" id="3.40.50.2300">
    <property type="match status" value="1"/>
</dbReference>
<dbReference type="PROSITE" id="PS50883">
    <property type="entry name" value="EAL"/>
    <property type="match status" value="1"/>
</dbReference>
<keyword evidence="2" id="KW-0597">Phosphoprotein</keyword>
<dbReference type="Gene3D" id="3.20.20.450">
    <property type="entry name" value="EAL domain"/>
    <property type="match status" value="1"/>
</dbReference>
<sequence length="560" mass="63592">MGKPLRLLIIEDSEDDALLLVRELRRGGYLPEFRRVQDPEELGQALEESGWDLVITDHNMPGFDSSAALRLIKRHSPDLPVIIVSGSIGEEFAVAAMKAGAHDYLMKGNLKRLVPAIDRELRDAETRRARRRAEEEIRHLAFHDPLTGLFNRREFERRLERALVSGRETALLYLDLDQFKIINDTSGHVAGDELLRQLAHLFKSHIRAGDTLARLGGDEFGILLERCGEEQAERIAEKIRDAISGFRFVWKGKPFGIGVSIGLVMIGREHLSLDEALSRADMACYAAKDRGRNRVHRYADSDREIARRRNDMQWAARIRQGLEEGRFLLYRQEIRRLSGDLPPCRCYEYLLRLRGDDGEIIAPGAFIPAAEHYNLMSQLDRWVTETVFERLERHQPSAAGEEFHFINLSGNSLSDDAFFPFIRRQMEQRRIPPRCICFEITETSAIASLGRAIEFIHEIRALGCRFALDDFGTGLSSFSYLKTIPVDYLKIDGGFVRNMLAEPMDQAIVEAINRIGQVAGILTIAEFVEDEETLHRVKSLGIDYAQGFGIGLPEPLPDLE</sequence>
<dbReference type="InterPro" id="IPR001789">
    <property type="entry name" value="Sig_transdc_resp-reg_receiver"/>
</dbReference>
<dbReference type="GO" id="GO:0071111">
    <property type="term" value="F:cyclic-guanylate-specific phosphodiesterase activity"/>
    <property type="evidence" value="ECO:0007669"/>
    <property type="project" value="InterPro"/>
</dbReference>
<dbReference type="SUPFAM" id="SSF52172">
    <property type="entry name" value="CheY-like"/>
    <property type="match status" value="1"/>
</dbReference>
<evidence type="ECO:0000259" key="3">
    <source>
        <dbReference type="PROSITE" id="PS50110"/>
    </source>
</evidence>
<dbReference type="InterPro" id="IPR001633">
    <property type="entry name" value="EAL_dom"/>
</dbReference>
<dbReference type="InterPro" id="IPR035919">
    <property type="entry name" value="EAL_sf"/>
</dbReference>
<dbReference type="Proteomes" id="UP000886251">
    <property type="component" value="Unassembled WGS sequence"/>
</dbReference>
<dbReference type="SUPFAM" id="SSF55073">
    <property type="entry name" value="Nucleotide cyclase"/>
    <property type="match status" value="1"/>
</dbReference>